<dbReference type="PANTHER" id="PTHR33525">
    <property type="match status" value="1"/>
</dbReference>
<feature type="domain" description="HD" evidence="1">
    <location>
        <begin position="117"/>
        <end position="239"/>
    </location>
</feature>
<name>A0A2R4VY57_THEAF</name>
<proteinExistence type="predicted"/>
<dbReference type="PROSITE" id="PS51831">
    <property type="entry name" value="HD"/>
    <property type="match status" value="1"/>
</dbReference>
<protein>
    <submittedName>
        <fullName evidence="3">HDIG domain-containing protein</fullName>
    </submittedName>
</protein>
<accession>A0A2R4VY57</accession>
<dbReference type="OrthoDB" id="9788446at2"/>
<dbReference type="EMBL" id="CP020921">
    <property type="protein sequence ID" value="AWB09418.1"/>
    <property type="molecule type" value="Genomic_DNA"/>
</dbReference>
<dbReference type="AlphaFoldDB" id="A0A2R4VY57"/>
<dbReference type="Gene3D" id="1.10.3210.10">
    <property type="entry name" value="Hypothetical protein af1432"/>
    <property type="match status" value="1"/>
</dbReference>
<dbReference type="NCBIfam" id="TIGR00277">
    <property type="entry name" value="HDIG"/>
    <property type="match status" value="1"/>
</dbReference>
<organism evidence="3 4">
    <name type="scientific">Thermodesulfobium acidiphilum</name>
    <dbReference type="NCBI Taxonomy" id="1794699"/>
    <lineage>
        <taxon>Bacteria</taxon>
        <taxon>Pseudomonadati</taxon>
        <taxon>Thermodesulfobiota</taxon>
        <taxon>Thermodesulfobiia</taxon>
        <taxon>Thermodesulfobiales</taxon>
        <taxon>Thermodesulfobiaceae</taxon>
        <taxon>Thermodesulfobium</taxon>
    </lineage>
</organism>
<keyword evidence="4" id="KW-1185">Reference proteome</keyword>
<evidence type="ECO:0000313" key="4">
    <source>
        <dbReference type="Proteomes" id="UP000244792"/>
    </source>
</evidence>
<dbReference type="RefSeq" id="WP_108307664.1">
    <property type="nucleotide sequence ID" value="NZ_CP020921.1"/>
</dbReference>
<evidence type="ECO:0000313" key="3">
    <source>
        <dbReference type="EMBL" id="AWB09418.1"/>
    </source>
</evidence>
<evidence type="ECO:0000259" key="1">
    <source>
        <dbReference type="PROSITE" id="PS51831"/>
    </source>
</evidence>
<dbReference type="InterPro" id="IPR013976">
    <property type="entry name" value="HDOD"/>
</dbReference>
<dbReference type="PROSITE" id="PS51833">
    <property type="entry name" value="HDOD"/>
    <property type="match status" value="1"/>
</dbReference>
<gene>
    <name evidence="3" type="ORF">TDSAC_0028</name>
</gene>
<dbReference type="InterPro" id="IPR052340">
    <property type="entry name" value="RNase_Y/CdgJ"/>
</dbReference>
<dbReference type="CDD" id="cd00077">
    <property type="entry name" value="HDc"/>
    <property type="match status" value="1"/>
</dbReference>
<dbReference type="Pfam" id="PF08668">
    <property type="entry name" value="HDOD"/>
    <property type="match status" value="1"/>
</dbReference>
<dbReference type="InterPro" id="IPR003607">
    <property type="entry name" value="HD/PDEase_dom"/>
</dbReference>
<dbReference type="InterPro" id="IPR006674">
    <property type="entry name" value="HD_domain"/>
</dbReference>
<dbReference type="InterPro" id="IPR006675">
    <property type="entry name" value="HDIG_dom"/>
</dbReference>
<dbReference type="PANTHER" id="PTHR33525:SF3">
    <property type="entry name" value="RIBONUCLEASE Y"/>
    <property type="match status" value="1"/>
</dbReference>
<feature type="domain" description="HDOD" evidence="2">
    <location>
        <begin position="22"/>
        <end position="217"/>
    </location>
</feature>
<dbReference type="Proteomes" id="UP000244792">
    <property type="component" value="Chromosome"/>
</dbReference>
<dbReference type="KEGG" id="taci:TDSAC_0028"/>
<sequence length="289" mass="31972">MIDLSQKAQENMKQILDRVSDIPPLPNIVIEALNVIKDPKSTAVSLANVISQDQALTARVLRLSNAAYFGYARRIKTVTEAIVILGFGVVENILYAAALHAHLSKEVEGYELQKGALWEHSMSVAIGAKTLAKLVKYPKPEEPFTAGILHDIGKTIIGKFVQKEFQTINELVDEGKSFQEAEISVLGFDHAYLGGKVAEKWNLPTMLIEAISHHHSPMDAKEYLDIVCIVHIADAVALMSGQGIGADGLLYRLEPKAMEVLNIKEEHLENIYTQVVQAFIDHKQLLELD</sequence>
<evidence type="ECO:0000259" key="2">
    <source>
        <dbReference type="PROSITE" id="PS51833"/>
    </source>
</evidence>
<dbReference type="SUPFAM" id="SSF109604">
    <property type="entry name" value="HD-domain/PDEase-like"/>
    <property type="match status" value="1"/>
</dbReference>
<dbReference type="SMART" id="SM00471">
    <property type="entry name" value="HDc"/>
    <property type="match status" value="1"/>
</dbReference>
<reference evidence="3 4" key="1">
    <citation type="submission" date="2017-04" db="EMBL/GenBank/DDBJ databases">
        <title>Genomic insights into metabolism of Thermodesulfobium acidiphilum.</title>
        <authorList>
            <person name="Toshchakov S.V."/>
            <person name="Frolov E.N."/>
            <person name="Kublanov I.V."/>
            <person name="Samarov N.I."/>
            <person name="Novikov A."/>
            <person name="Lebedinsky A.V."/>
            <person name="Bonch-Osmolovskaya E.A."/>
            <person name="Chernyh N.A."/>
        </authorList>
    </citation>
    <scope>NUCLEOTIDE SEQUENCE [LARGE SCALE GENOMIC DNA]</scope>
    <source>
        <strain evidence="3 4">3127-1</strain>
    </source>
</reference>